<dbReference type="InterPro" id="IPR011712">
    <property type="entry name" value="Sig_transdc_His_kin_sub3_dim/P"/>
</dbReference>
<dbReference type="SMART" id="SM00387">
    <property type="entry name" value="HATPase_c"/>
    <property type="match status" value="1"/>
</dbReference>
<dbReference type="OrthoDB" id="6231at2"/>
<keyword evidence="3" id="KW-0597">Phosphoprotein</keyword>
<sequence length="385" mass="41251">MSQVREFLRSVWSEPRAPHAPRRTRTDWVLLAAFAVIASLEAAFRSDLPWRAASLFVGVGLLPTLLWRRTRPLLMVVIAFGLVTAMNIAALVAGSRSPGLHAMAYLLLLPYSLFRWGTGRGATIGALILAAAASFDMISLHAKPGDIVGGFAVLLSSMALGAAVRYRDRVHLRELDEAKLAERERLARDLHDTVAHHVSAIAIRAQAGLAVASARPEASADALRVIADEASRALGEMRTMVRLLRRDEPAGLAPSPRLSDIERLAGPSAAGPSVEVKLTGSFDDVPSSVSAAIFRIAQESITNARRHARHATRIEVDVTADSASVRLRVTDDGHGVRARHPGSRGYGLVGMIERAELLGGTCHAGPGPERGWTVTAVLPRNGRST</sequence>
<organism evidence="11 12">
    <name type="scientific">Sorangium cellulosum</name>
    <name type="common">Polyangium cellulosum</name>
    <dbReference type="NCBI Taxonomy" id="56"/>
    <lineage>
        <taxon>Bacteria</taxon>
        <taxon>Pseudomonadati</taxon>
        <taxon>Myxococcota</taxon>
        <taxon>Polyangia</taxon>
        <taxon>Polyangiales</taxon>
        <taxon>Polyangiaceae</taxon>
        <taxon>Sorangium</taxon>
    </lineage>
</organism>
<dbReference type="AlphaFoldDB" id="A0A2L0F1Q8"/>
<dbReference type="InterPro" id="IPR003594">
    <property type="entry name" value="HATPase_dom"/>
</dbReference>
<keyword evidence="9" id="KW-1133">Transmembrane helix</keyword>
<dbReference type="Gene3D" id="1.20.5.1930">
    <property type="match status" value="1"/>
</dbReference>
<reference evidence="11 12" key="1">
    <citation type="submission" date="2015-09" db="EMBL/GenBank/DDBJ databases">
        <title>Sorangium comparison.</title>
        <authorList>
            <person name="Zaburannyi N."/>
            <person name="Bunk B."/>
            <person name="Overmann J."/>
            <person name="Mueller R."/>
        </authorList>
    </citation>
    <scope>NUCLEOTIDE SEQUENCE [LARGE SCALE GENOMIC DNA]</scope>
    <source>
        <strain evidence="11 12">So ce26</strain>
    </source>
</reference>
<dbReference type="GO" id="GO:0016020">
    <property type="term" value="C:membrane"/>
    <property type="evidence" value="ECO:0007669"/>
    <property type="project" value="InterPro"/>
</dbReference>
<keyword evidence="4 11" id="KW-0808">Transferase</keyword>
<feature type="transmembrane region" description="Helical" evidence="9">
    <location>
        <begin position="74"/>
        <end position="93"/>
    </location>
</feature>
<dbReference type="EMBL" id="CP012673">
    <property type="protein sequence ID" value="AUX45518.1"/>
    <property type="molecule type" value="Genomic_DNA"/>
</dbReference>
<feature type="transmembrane region" description="Helical" evidence="9">
    <location>
        <begin position="28"/>
        <end position="44"/>
    </location>
</feature>
<dbReference type="CDD" id="cd16917">
    <property type="entry name" value="HATPase_UhpB-NarQ-NarX-like"/>
    <property type="match status" value="1"/>
</dbReference>
<evidence type="ECO:0000256" key="2">
    <source>
        <dbReference type="ARBA" id="ARBA00012438"/>
    </source>
</evidence>
<keyword evidence="6 11" id="KW-0418">Kinase</keyword>
<evidence type="ECO:0000256" key="4">
    <source>
        <dbReference type="ARBA" id="ARBA00022679"/>
    </source>
</evidence>
<dbReference type="GO" id="GO:0046983">
    <property type="term" value="F:protein dimerization activity"/>
    <property type="evidence" value="ECO:0007669"/>
    <property type="project" value="InterPro"/>
</dbReference>
<dbReference type="GO" id="GO:0000155">
    <property type="term" value="F:phosphorelay sensor kinase activity"/>
    <property type="evidence" value="ECO:0007669"/>
    <property type="project" value="InterPro"/>
</dbReference>
<feature type="transmembrane region" description="Helical" evidence="9">
    <location>
        <begin position="124"/>
        <end position="141"/>
    </location>
</feature>
<dbReference type="Gene3D" id="3.30.565.10">
    <property type="entry name" value="Histidine kinase-like ATPase, C-terminal domain"/>
    <property type="match status" value="1"/>
</dbReference>
<evidence type="ECO:0000256" key="7">
    <source>
        <dbReference type="ARBA" id="ARBA00022840"/>
    </source>
</evidence>
<dbReference type="RefSeq" id="WP_104983885.1">
    <property type="nucleotide sequence ID" value="NZ_CP012673.1"/>
</dbReference>
<evidence type="ECO:0000313" key="11">
    <source>
        <dbReference type="EMBL" id="AUX45518.1"/>
    </source>
</evidence>
<feature type="domain" description="Histidine kinase/HSP90-like ATPase" evidence="10">
    <location>
        <begin position="288"/>
        <end position="382"/>
    </location>
</feature>
<feature type="transmembrane region" description="Helical" evidence="9">
    <location>
        <begin position="147"/>
        <end position="166"/>
    </location>
</feature>
<dbReference type="GO" id="GO:0005524">
    <property type="term" value="F:ATP binding"/>
    <property type="evidence" value="ECO:0007669"/>
    <property type="project" value="UniProtKB-KW"/>
</dbReference>
<name>A0A2L0F1Q8_SORCE</name>
<dbReference type="SUPFAM" id="SSF55874">
    <property type="entry name" value="ATPase domain of HSP90 chaperone/DNA topoisomerase II/histidine kinase"/>
    <property type="match status" value="1"/>
</dbReference>
<gene>
    <name evidence="11" type="primary">cpxA</name>
    <name evidence="11" type="ORF">SOCE26_070100</name>
</gene>
<evidence type="ECO:0000256" key="6">
    <source>
        <dbReference type="ARBA" id="ARBA00022777"/>
    </source>
</evidence>
<keyword evidence="5" id="KW-0547">Nucleotide-binding</keyword>
<dbReference type="InterPro" id="IPR036890">
    <property type="entry name" value="HATPase_C_sf"/>
</dbReference>
<feature type="transmembrane region" description="Helical" evidence="9">
    <location>
        <begin position="50"/>
        <end position="67"/>
    </location>
</feature>
<keyword evidence="9" id="KW-0472">Membrane</keyword>
<keyword evidence="7" id="KW-0067">ATP-binding</keyword>
<evidence type="ECO:0000259" key="10">
    <source>
        <dbReference type="SMART" id="SM00387"/>
    </source>
</evidence>
<evidence type="ECO:0000256" key="3">
    <source>
        <dbReference type="ARBA" id="ARBA00022553"/>
    </source>
</evidence>
<dbReference type="EC" id="2.7.13.3" evidence="2"/>
<comment type="catalytic activity">
    <reaction evidence="1">
        <text>ATP + protein L-histidine = ADP + protein N-phospho-L-histidine.</text>
        <dbReference type="EC" id="2.7.13.3"/>
    </reaction>
</comment>
<evidence type="ECO:0000256" key="9">
    <source>
        <dbReference type="SAM" id="Phobius"/>
    </source>
</evidence>
<dbReference type="PANTHER" id="PTHR24421">
    <property type="entry name" value="NITRATE/NITRITE SENSOR PROTEIN NARX-RELATED"/>
    <property type="match status" value="1"/>
</dbReference>
<accession>A0A2L0F1Q8</accession>
<dbReference type="InterPro" id="IPR050482">
    <property type="entry name" value="Sensor_HK_TwoCompSys"/>
</dbReference>
<keyword evidence="8" id="KW-0902">Two-component regulatory system</keyword>
<protein>
    <recommendedName>
        <fullName evidence="2">histidine kinase</fullName>
        <ecNumber evidence="2">2.7.13.3</ecNumber>
    </recommendedName>
</protein>
<evidence type="ECO:0000313" key="12">
    <source>
        <dbReference type="Proteomes" id="UP000238348"/>
    </source>
</evidence>
<evidence type="ECO:0000256" key="8">
    <source>
        <dbReference type="ARBA" id="ARBA00023012"/>
    </source>
</evidence>
<dbReference type="Pfam" id="PF07730">
    <property type="entry name" value="HisKA_3"/>
    <property type="match status" value="1"/>
</dbReference>
<dbReference type="PANTHER" id="PTHR24421:SF10">
    <property type="entry name" value="NITRATE_NITRITE SENSOR PROTEIN NARQ"/>
    <property type="match status" value="1"/>
</dbReference>
<keyword evidence="9" id="KW-0812">Transmembrane</keyword>
<evidence type="ECO:0000256" key="1">
    <source>
        <dbReference type="ARBA" id="ARBA00000085"/>
    </source>
</evidence>
<dbReference type="Pfam" id="PF02518">
    <property type="entry name" value="HATPase_c"/>
    <property type="match status" value="1"/>
</dbReference>
<proteinExistence type="predicted"/>
<dbReference type="Proteomes" id="UP000238348">
    <property type="component" value="Chromosome"/>
</dbReference>
<evidence type="ECO:0000256" key="5">
    <source>
        <dbReference type="ARBA" id="ARBA00022741"/>
    </source>
</evidence>